<protein>
    <submittedName>
        <fullName evidence="9">TRAP transporter large permease subunit</fullName>
    </submittedName>
</protein>
<dbReference type="Pfam" id="PF06808">
    <property type="entry name" value="DctM"/>
    <property type="match status" value="1"/>
</dbReference>
<proteinExistence type="predicted"/>
<feature type="transmembrane region" description="Helical" evidence="7">
    <location>
        <begin position="142"/>
        <end position="161"/>
    </location>
</feature>
<gene>
    <name evidence="9" type="ORF">HYZ11_00975</name>
</gene>
<keyword evidence="2" id="KW-1003">Cell membrane</keyword>
<dbReference type="Proteomes" id="UP000782312">
    <property type="component" value="Unassembled WGS sequence"/>
</dbReference>
<feature type="transmembrane region" description="Helical" evidence="7">
    <location>
        <begin position="310"/>
        <end position="340"/>
    </location>
</feature>
<evidence type="ECO:0000256" key="4">
    <source>
        <dbReference type="ARBA" id="ARBA00022692"/>
    </source>
</evidence>
<dbReference type="NCBIfam" id="TIGR00786">
    <property type="entry name" value="dctM"/>
    <property type="match status" value="1"/>
</dbReference>
<feature type="transmembrane region" description="Helical" evidence="7">
    <location>
        <begin position="268"/>
        <end position="290"/>
    </location>
</feature>
<dbReference type="PANTHER" id="PTHR33362:SF5">
    <property type="entry name" value="C4-DICARBOXYLATE TRAP TRANSPORTER LARGE PERMEASE PROTEIN DCTM"/>
    <property type="match status" value="1"/>
</dbReference>
<dbReference type="PIRSF" id="PIRSF006066">
    <property type="entry name" value="HI0050"/>
    <property type="match status" value="1"/>
</dbReference>
<comment type="subcellular location">
    <subcellularLocation>
        <location evidence="1">Cell inner membrane</location>
        <topology evidence="1">Multi-pass membrane protein</topology>
    </subcellularLocation>
</comment>
<sequence>MTALAVLLLAGAALLGAPLFAVIGAAALLGFASEGVSAAAVVIELYRMTDAPALLAIPFFTFAGYLMAEARTPQRLTHLARAALGWMPGGLAAVTLATCAFFTAFTGASGATIVALGGLLYASLLRDGYPQRFSLGLVTSSGGLGLLFAPSLPLILYGVVAQVNIDHLFLAGIAPGLLLLVILAVYSMRTGGRAAPRTPFSAPALARALRESAWELPLPVLILGGIYGGFYTAAEAAAVTAFYVLAAEVFVYRDLDLWRDVPRIARESMILVGVILVILGAALGLTNYLVDQQVPQKLLAAMKALIVNRWVFLLALNLFLLAVGCMMDIFSAIVVVTPLILPIARDFGVHPVHLAVIFLANLEIGYTTPPVGLNLFIAANRFRVSLTEVWRASVPFLWWRLLALALITYLPEITLAPLRWLLRGGF</sequence>
<evidence type="ECO:0000313" key="9">
    <source>
        <dbReference type="EMBL" id="MBI3126160.1"/>
    </source>
</evidence>
<evidence type="ECO:0000256" key="2">
    <source>
        <dbReference type="ARBA" id="ARBA00022475"/>
    </source>
</evidence>
<evidence type="ECO:0000256" key="5">
    <source>
        <dbReference type="ARBA" id="ARBA00022989"/>
    </source>
</evidence>
<feature type="transmembrane region" description="Helical" evidence="7">
    <location>
        <begin position="397"/>
        <end position="422"/>
    </location>
</feature>
<dbReference type="GO" id="GO:0022857">
    <property type="term" value="F:transmembrane transporter activity"/>
    <property type="evidence" value="ECO:0007669"/>
    <property type="project" value="TreeGrafter"/>
</dbReference>
<dbReference type="InterPro" id="IPR004681">
    <property type="entry name" value="TRAP_DctM"/>
</dbReference>
<feature type="transmembrane region" description="Helical" evidence="7">
    <location>
        <begin position="352"/>
        <end position="377"/>
    </location>
</feature>
<feature type="domain" description="TRAP C4-dicarboxylate transport system permease DctM subunit" evidence="8">
    <location>
        <begin position="8"/>
        <end position="413"/>
    </location>
</feature>
<evidence type="ECO:0000256" key="1">
    <source>
        <dbReference type="ARBA" id="ARBA00004429"/>
    </source>
</evidence>
<feature type="transmembrane region" description="Helical" evidence="7">
    <location>
        <begin position="168"/>
        <end position="188"/>
    </location>
</feature>
<reference evidence="9" key="1">
    <citation type="submission" date="2020-07" db="EMBL/GenBank/DDBJ databases">
        <title>Huge and variable diversity of episymbiotic CPR bacteria and DPANN archaea in groundwater ecosystems.</title>
        <authorList>
            <person name="He C.Y."/>
            <person name="Keren R."/>
            <person name="Whittaker M."/>
            <person name="Farag I.F."/>
            <person name="Doudna J."/>
            <person name="Cate J.H.D."/>
            <person name="Banfield J.F."/>
        </authorList>
    </citation>
    <scope>NUCLEOTIDE SEQUENCE</scope>
    <source>
        <strain evidence="9">NC_groundwater_763_Ag_S-0.2um_68_21</strain>
    </source>
</reference>
<comment type="caution">
    <text evidence="9">The sequence shown here is derived from an EMBL/GenBank/DDBJ whole genome shotgun (WGS) entry which is preliminary data.</text>
</comment>
<organism evidence="9 10">
    <name type="scientific">Tectimicrobiota bacterium</name>
    <dbReference type="NCBI Taxonomy" id="2528274"/>
    <lineage>
        <taxon>Bacteria</taxon>
        <taxon>Pseudomonadati</taxon>
        <taxon>Nitrospinota/Tectimicrobiota group</taxon>
        <taxon>Candidatus Tectimicrobiota</taxon>
    </lineage>
</organism>
<dbReference type="InterPro" id="IPR010656">
    <property type="entry name" value="DctM"/>
</dbReference>
<keyword evidence="5 7" id="KW-1133">Transmembrane helix</keyword>
<evidence type="ECO:0000313" key="10">
    <source>
        <dbReference type="Proteomes" id="UP000782312"/>
    </source>
</evidence>
<evidence type="ECO:0000256" key="7">
    <source>
        <dbReference type="SAM" id="Phobius"/>
    </source>
</evidence>
<evidence type="ECO:0000259" key="8">
    <source>
        <dbReference type="Pfam" id="PF06808"/>
    </source>
</evidence>
<dbReference type="AlphaFoldDB" id="A0A932ML34"/>
<dbReference type="EMBL" id="JACPUR010000001">
    <property type="protein sequence ID" value="MBI3126160.1"/>
    <property type="molecule type" value="Genomic_DNA"/>
</dbReference>
<evidence type="ECO:0000256" key="3">
    <source>
        <dbReference type="ARBA" id="ARBA00022519"/>
    </source>
</evidence>
<keyword evidence="6 7" id="KW-0472">Membrane</keyword>
<accession>A0A932ML34</accession>
<dbReference type="GO" id="GO:0005886">
    <property type="term" value="C:plasma membrane"/>
    <property type="evidence" value="ECO:0007669"/>
    <property type="project" value="UniProtKB-SubCell"/>
</dbReference>
<name>A0A932ML34_UNCTE</name>
<keyword evidence="3" id="KW-0997">Cell inner membrane</keyword>
<feature type="transmembrane region" description="Helical" evidence="7">
    <location>
        <begin position="49"/>
        <end position="68"/>
    </location>
</feature>
<keyword evidence="4 7" id="KW-0812">Transmembrane</keyword>
<evidence type="ECO:0000256" key="6">
    <source>
        <dbReference type="ARBA" id="ARBA00023136"/>
    </source>
</evidence>
<dbReference type="PANTHER" id="PTHR33362">
    <property type="entry name" value="SIALIC ACID TRAP TRANSPORTER PERMEASE PROTEIN SIAT-RELATED"/>
    <property type="match status" value="1"/>
</dbReference>
<feature type="transmembrane region" description="Helical" evidence="7">
    <location>
        <begin position="89"/>
        <end position="122"/>
    </location>
</feature>
<feature type="transmembrane region" description="Helical" evidence="7">
    <location>
        <begin position="220"/>
        <end position="247"/>
    </location>
</feature>